<dbReference type="PROSITE" id="PS51257">
    <property type="entry name" value="PROKAR_LIPOPROTEIN"/>
    <property type="match status" value="1"/>
</dbReference>
<evidence type="ECO:0000259" key="1">
    <source>
        <dbReference type="Pfam" id="PF13590"/>
    </source>
</evidence>
<dbReference type="InterPro" id="IPR025411">
    <property type="entry name" value="DUF4136"/>
</dbReference>
<accession>A0A2N3HEW4</accession>
<gene>
    <name evidence="2" type="ORF">CSW08_17770</name>
</gene>
<proteinExistence type="predicted"/>
<dbReference type="EMBL" id="PJEO01000057">
    <property type="protein sequence ID" value="PKQ43519.1"/>
    <property type="molecule type" value="Genomic_DNA"/>
</dbReference>
<sequence length="173" mass="19307">MKRYLLIGMTLFMMSCAPIRVNYDYERGTDFTKYKTYQYYGDMETGLSELDTKRLLDAIDLKMKEKGFSISENPDFLIDIKSNEYKEVQRNNVGVGLGGGGGNMGGGVSIGLPIGQANANRQIIIDFVDEKGKGLFWEAISESVFTPNATPEKREAQLQAVTEKVLAQYPPKP</sequence>
<dbReference type="Gene3D" id="3.30.160.670">
    <property type="match status" value="1"/>
</dbReference>
<name>A0A2N3HEW4_9FLAO</name>
<dbReference type="Pfam" id="PF13590">
    <property type="entry name" value="DUF4136"/>
    <property type="match status" value="1"/>
</dbReference>
<evidence type="ECO:0000313" key="3">
    <source>
        <dbReference type="Proteomes" id="UP000233435"/>
    </source>
</evidence>
<dbReference type="RefSeq" id="WP_106661265.1">
    <property type="nucleotide sequence ID" value="NZ_PJEO01000057.1"/>
</dbReference>
<feature type="domain" description="DUF4136" evidence="1">
    <location>
        <begin position="21"/>
        <end position="171"/>
    </location>
</feature>
<protein>
    <submittedName>
        <fullName evidence="2">DUF4136 domain-containing protein</fullName>
    </submittedName>
</protein>
<reference evidence="2 3" key="1">
    <citation type="submission" date="2017-12" db="EMBL/GenBank/DDBJ databases">
        <title>Confluentibacter flavum sp. nov., isolated from the saline lake.</title>
        <authorList>
            <person name="Yu L."/>
        </authorList>
    </citation>
    <scope>NUCLEOTIDE SEQUENCE [LARGE SCALE GENOMIC DNA]</scope>
    <source>
        <strain evidence="2 3">3B</strain>
    </source>
</reference>
<keyword evidence="3" id="KW-1185">Reference proteome</keyword>
<dbReference type="AlphaFoldDB" id="A0A2N3HEW4"/>
<comment type="caution">
    <text evidence="2">The sequence shown here is derived from an EMBL/GenBank/DDBJ whole genome shotgun (WGS) entry which is preliminary data.</text>
</comment>
<organism evidence="2 3">
    <name type="scientific">Confluentibacter flavum</name>
    <dbReference type="NCBI Taxonomy" id="1909700"/>
    <lineage>
        <taxon>Bacteria</taxon>
        <taxon>Pseudomonadati</taxon>
        <taxon>Bacteroidota</taxon>
        <taxon>Flavobacteriia</taxon>
        <taxon>Flavobacteriales</taxon>
        <taxon>Flavobacteriaceae</taxon>
        <taxon>Confluentibacter</taxon>
    </lineage>
</organism>
<evidence type="ECO:0000313" key="2">
    <source>
        <dbReference type="EMBL" id="PKQ43519.1"/>
    </source>
</evidence>
<dbReference type="OrthoDB" id="1430233at2"/>
<dbReference type="Proteomes" id="UP000233435">
    <property type="component" value="Unassembled WGS sequence"/>
</dbReference>